<dbReference type="Proteomes" id="UP000564806">
    <property type="component" value="Unassembled WGS sequence"/>
</dbReference>
<dbReference type="RefSeq" id="WP_175369847.1">
    <property type="nucleotide sequence ID" value="NZ_JABWCS010000179.1"/>
</dbReference>
<evidence type="ECO:0000313" key="3">
    <source>
        <dbReference type="Proteomes" id="UP000564806"/>
    </source>
</evidence>
<keyword evidence="3" id="KW-1185">Reference proteome</keyword>
<comment type="caution">
    <text evidence="2">The sequence shown here is derived from an EMBL/GenBank/DDBJ whole genome shotgun (WGS) entry which is preliminary data.</text>
</comment>
<gene>
    <name evidence="2" type="ORF">HPT30_01950</name>
</gene>
<dbReference type="Pfam" id="PF01261">
    <property type="entry name" value="AP_endonuc_2"/>
    <property type="match status" value="1"/>
</dbReference>
<feature type="domain" description="Xylose isomerase-like TIM barrel" evidence="1">
    <location>
        <begin position="25"/>
        <end position="253"/>
    </location>
</feature>
<proteinExistence type="predicted"/>
<reference evidence="2" key="1">
    <citation type="submission" date="2020-06" db="EMBL/GenBank/DDBJ databases">
        <title>Paenibacillus sp. nov., isolated from soil.</title>
        <authorList>
            <person name="Seo Y.L."/>
        </authorList>
    </citation>
    <scope>NUCLEOTIDE SEQUENCE [LARGE SCALE GENOMIC DNA]</scope>
    <source>
        <strain evidence="2">JW14</strain>
    </source>
</reference>
<dbReference type="InterPro" id="IPR050312">
    <property type="entry name" value="IolE/XylAMocC-like"/>
</dbReference>
<accession>A0A850EFD8</accession>
<organism evidence="2 3">
    <name type="scientific">Paenibacillus agri</name>
    <dbReference type="NCBI Taxonomy" id="2744309"/>
    <lineage>
        <taxon>Bacteria</taxon>
        <taxon>Bacillati</taxon>
        <taxon>Bacillota</taxon>
        <taxon>Bacilli</taxon>
        <taxon>Bacillales</taxon>
        <taxon>Paenibacillaceae</taxon>
        <taxon>Paenibacillus</taxon>
    </lineage>
</organism>
<dbReference type="InterPro" id="IPR013022">
    <property type="entry name" value="Xyl_isomerase-like_TIM-brl"/>
</dbReference>
<evidence type="ECO:0000313" key="2">
    <source>
        <dbReference type="EMBL" id="NUU59146.1"/>
    </source>
</evidence>
<dbReference type="EMBL" id="JABWCS010000179">
    <property type="protein sequence ID" value="NUU59146.1"/>
    <property type="molecule type" value="Genomic_DNA"/>
</dbReference>
<evidence type="ECO:0000259" key="1">
    <source>
        <dbReference type="Pfam" id="PF01261"/>
    </source>
</evidence>
<sequence>MTEFRGKIAAHAITWGQNHLQAVTEISQLGFRGIEPWASFALQYEDKPEEFKELLAGYGLVITGLYGGMPDGQHQRFGNLENREDIIRHNVRLAQLLAKLGADILVLGPGGTREQPTTLEELKVAAETINELAKQTKALGVKACLHPHLWTEIQDQNELETLMDLTDPEYVYLAPDSAHLKGAGMDPSEIIKTYRDRVAYVHLKDLTKQKAEGGNENEPFFCELGRGAVNFQEVLASLEEIQYTGWVTLEVDETTNTPYDSMKTCRDYVEKELLIPVKA</sequence>
<protein>
    <submittedName>
        <fullName evidence="2">TIM barrel protein</fullName>
    </submittedName>
</protein>
<dbReference type="SUPFAM" id="SSF51658">
    <property type="entry name" value="Xylose isomerase-like"/>
    <property type="match status" value="1"/>
</dbReference>
<dbReference type="AlphaFoldDB" id="A0A850EFD8"/>
<dbReference type="InterPro" id="IPR036237">
    <property type="entry name" value="Xyl_isomerase-like_sf"/>
</dbReference>
<dbReference type="PANTHER" id="PTHR12110">
    <property type="entry name" value="HYDROXYPYRUVATE ISOMERASE"/>
    <property type="match status" value="1"/>
</dbReference>
<dbReference type="Gene3D" id="3.20.20.150">
    <property type="entry name" value="Divalent-metal-dependent TIM barrel enzymes"/>
    <property type="match status" value="1"/>
</dbReference>
<dbReference type="PANTHER" id="PTHR12110:SF41">
    <property type="entry name" value="INOSOSE DEHYDRATASE"/>
    <property type="match status" value="1"/>
</dbReference>
<name>A0A850EFD8_9BACL</name>